<dbReference type="Proteomes" id="UP001354989">
    <property type="component" value="Plasmid pPP1"/>
</dbReference>
<sequence length="73" mass="8409">MLHLEEKVNLISPPTKDVYRVIRIFNEDEYIQTQEGSFLYAKKGNVTIKNERTGDTLITCADFVKKVDSLIFA</sequence>
<protein>
    <submittedName>
        <fullName evidence="1">Uncharacterized protein</fullName>
    </submittedName>
</protein>
<proteinExistence type="predicted"/>
<evidence type="ECO:0000313" key="2">
    <source>
        <dbReference type="Proteomes" id="UP001354989"/>
    </source>
</evidence>
<reference evidence="1 2" key="1">
    <citation type="submission" date="2021-12" db="EMBL/GenBank/DDBJ databases">
        <title>Genome sequencing of bacteria with rrn-lacking chromosome and rrn-plasmid.</title>
        <authorList>
            <person name="Anda M."/>
            <person name="Iwasaki W."/>
        </authorList>
    </citation>
    <scope>NUCLEOTIDE SEQUENCE [LARGE SCALE GENOMIC DNA]</scope>
    <source>
        <strain evidence="1 2">NBRC 101262</strain>
        <plasmid evidence="1 2">pPP1</plasmid>
    </source>
</reference>
<keyword evidence="2" id="KW-1185">Reference proteome</keyword>
<organism evidence="1 2">
    <name type="scientific">Persicobacter psychrovividus</name>
    <dbReference type="NCBI Taxonomy" id="387638"/>
    <lineage>
        <taxon>Bacteria</taxon>
        <taxon>Pseudomonadati</taxon>
        <taxon>Bacteroidota</taxon>
        <taxon>Cytophagia</taxon>
        <taxon>Cytophagales</taxon>
        <taxon>Persicobacteraceae</taxon>
        <taxon>Persicobacter</taxon>
    </lineage>
</organism>
<keyword evidence="1" id="KW-0614">Plasmid</keyword>
<name>A0ABN6LD75_9BACT</name>
<gene>
    <name evidence="1" type="ORF">PEPS_34200</name>
</gene>
<accession>A0ABN6LD75</accession>
<evidence type="ECO:0000313" key="1">
    <source>
        <dbReference type="EMBL" id="BDD01140.1"/>
    </source>
</evidence>
<geneLocation type="plasmid" evidence="1 2">
    <name>pPP1</name>
</geneLocation>
<dbReference type="EMBL" id="AP025293">
    <property type="protein sequence ID" value="BDD01140.1"/>
    <property type="molecule type" value="Genomic_DNA"/>
</dbReference>
<dbReference type="RefSeq" id="WP_332921445.1">
    <property type="nucleotide sequence ID" value="NZ_AP025293.1"/>
</dbReference>